<dbReference type="RefSeq" id="WP_029630461.1">
    <property type="nucleotide sequence ID" value="NZ_JACJTA010000006.1"/>
</dbReference>
<comment type="caution">
    <text evidence="1">The sequence shown here is derived from an EMBL/GenBank/DDBJ whole genome shotgun (WGS) entry which is preliminary data.</text>
</comment>
<organism evidence="1 2">
    <name type="scientific">Scytonema hofmannii FACHB-248</name>
    <dbReference type="NCBI Taxonomy" id="1842502"/>
    <lineage>
        <taxon>Bacteria</taxon>
        <taxon>Bacillati</taxon>
        <taxon>Cyanobacteriota</taxon>
        <taxon>Cyanophyceae</taxon>
        <taxon>Nostocales</taxon>
        <taxon>Scytonemataceae</taxon>
        <taxon>Scytonema</taxon>
    </lineage>
</organism>
<dbReference type="EMBL" id="JACJTA010000006">
    <property type="protein sequence ID" value="MBD2603830.1"/>
    <property type="molecule type" value="Genomic_DNA"/>
</dbReference>
<sequence>MLPSLLNALSAIHRLRQCQRILDTNQAVDYLENRFNSYRLLALYQHLFPDEFKNSTAAHYPEDLNNPDSHSPLEIEFLYLVSQNLFPIWELQIENAYEERFYQIPLMPMGCDWIGHEDIESLRSGWQILLPLSTEGYYWLESVEGTDWYECEFGVSWQAIAHPKDINAQLLKKLSCRTAKPLKFLPLALQLLDYQSNNIWLDYCATNEPEVSLVWTIENIKFLQREWQNAKVILDQVYNLIEWLEQDLINHFELVLGIWNTSSLLK</sequence>
<accession>A0ABR8GLA0</accession>
<evidence type="ECO:0000313" key="1">
    <source>
        <dbReference type="EMBL" id="MBD2603830.1"/>
    </source>
</evidence>
<dbReference type="Proteomes" id="UP000660380">
    <property type="component" value="Unassembled WGS sequence"/>
</dbReference>
<keyword evidence="2" id="KW-1185">Reference proteome</keyword>
<name>A0ABR8GLA0_9CYAN</name>
<protein>
    <submittedName>
        <fullName evidence="1">Uncharacterized protein</fullName>
    </submittedName>
</protein>
<evidence type="ECO:0000313" key="2">
    <source>
        <dbReference type="Proteomes" id="UP000660380"/>
    </source>
</evidence>
<proteinExistence type="predicted"/>
<gene>
    <name evidence="1" type="ORF">H6G81_04600</name>
</gene>
<reference evidence="1 2" key="1">
    <citation type="journal article" date="2020" name="ISME J.">
        <title>Comparative genomics reveals insights into cyanobacterial evolution and habitat adaptation.</title>
        <authorList>
            <person name="Chen M.Y."/>
            <person name="Teng W.K."/>
            <person name="Zhao L."/>
            <person name="Hu C.X."/>
            <person name="Zhou Y.K."/>
            <person name="Han B.P."/>
            <person name="Song L.R."/>
            <person name="Shu W.S."/>
        </authorList>
    </citation>
    <scope>NUCLEOTIDE SEQUENCE [LARGE SCALE GENOMIC DNA]</scope>
    <source>
        <strain evidence="1 2">FACHB-248</strain>
    </source>
</reference>